<dbReference type="EMBL" id="NMUH01003072">
    <property type="protein sequence ID" value="MQM03636.1"/>
    <property type="molecule type" value="Genomic_DNA"/>
</dbReference>
<keyword evidence="3" id="KW-1185">Reference proteome</keyword>
<sequence>MKSWRWKSTTAMVSRDRSGAQAREDKHRREERGEKQAPASQGPTLKAQAHAPAPVPQEHGHGGPSIMERFKKMAPPSFKGESQPLLAESWMREVEKIFWAIRYAEENKEIADVWWAFVLRIRYEDGAIEALSAACKQESRMDQYLEEKRAAQKRLMASCVSLTSWAGNIDVQIDGRRLPVNDINVVVYFSVYVCDSRSEMATFSPGETGVHVLEEDVVRSDSEREEELFVDIATYFTFHFR</sequence>
<feature type="compositionally biased region" description="Polar residues" evidence="1">
    <location>
        <begin position="1"/>
        <end position="12"/>
    </location>
</feature>
<reference evidence="2" key="1">
    <citation type="submission" date="2017-07" db="EMBL/GenBank/DDBJ databases">
        <title>Taro Niue Genome Assembly and Annotation.</title>
        <authorList>
            <person name="Atibalentja N."/>
            <person name="Keating K."/>
            <person name="Fields C.J."/>
        </authorList>
    </citation>
    <scope>NUCLEOTIDE SEQUENCE</scope>
    <source>
        <strain evidence="2">Niue_2</strain>
        <tissue evidence="2">Leaf</tissue>
    </source>
</reference>
<comment type="caution">
    <text evidence="2">The sequence shown here is derived from an EMBL/GenBank/DDBJ whole genome shotgun (WGS) entry which is preliminary data.</text>
</comment>
<evidence type="ECO:0000313" key="3">
    <source>
        <dbReference type="Proteomes" id="UP000652761"/>
    </source>
</evidence>
<dbReference type="Proteomes" id="UP000652761">
    <property type="component" value="Unassembled WGS sequence"/>
</dbReference>
<evidence type="ECO:0000256" key="1">
    <source>
        <dbReference type="SAM" id="MobiDB-lite"/>
    </source>
</evidence>
<dbReference type="AlphaFoldDB" id="A0A843W6R9"/>
<evidence type="ECO:0000313" key="2">
    <source>
        <dbReference type="EMBL" id="MQM03636.1"/>
    </source>
</evidence>
<feature type="compositionally biased region" description="Basic and acidic residues" evidence="1">
    <location>
        <begin position="14"/>
        <end position="35"/>
    </location>
</feature>
<name>A0A843W6R9_COLES</name>
<accession>A0A843W6R9</accession>
<protein>
    <submittedName>
        <fullName evidence="2">Uncharacterized protein</fullName>
    </submittedName>
</protein>
<proteinExistence type="predicted"/>
<dbReference type="OrthoDB" id="786614at2759"/>
<feature type="region of interest" description="Disordered" evidence="1">
    <location>
        <begin position="1"/>
        <end position="68"/>
    </location>
</feature>
<gene>
    <name evidence="2" type="ORF">Taro_036428</name>
</gene>
<organism evidence="2 3">
    <name type="scientific">Colocasia esculenta</name>
    <name type="common">Wild taro</name>
    <name type="synonym">Arum esculentum</name>
    <dbReference type="NCBI Taxonomy" id="4460"/>
    <lineage>
        <taxon>Eukaryota</taxon>
        <taxon>Viridiplantae</taxon>
        <taxon>Streptophyta</taxon>
        <taxon>Embryophyta</taxon>
        <taxon>Tracheophyta</taxon>
        <taxon>Spermatophyta</taxon>
        <taxon>Magnoliopsida</taxon>
        <taxon>Liliopsida</taxon>
        <taxon>Araceae</taxon>
        <taxon>Aroideae</taxon>
        <taxon>Colocasieae</taxon>
        <taxon>Colocasia</taxon>
    </lineage>
</organism>